<evidence type="ECO:0000256" key="1">
    <source>
        <dbReference type="SAM" id="MobiDB-lite"/>
    </source>
</evidence>
<evidence type="ECO:0000313" key="3">
    <source>
        <dbReference type="Proteomes" id="UP000655208"/>
    </source>
</evidence>
<name>A0A917WD20_9ACTN</name>
<reference evidence="2" key="1">
    <citation type="journal article" date="2014" name="Int. J. Syst. Evol. Microbiol.">
        <title>Complete genome sequence of Corynebacterium casei LMG S-19264T (=DSM 44701T), isolated from a smear-ripened cheese.</title>
        <authorList>
            <consortium name="US DOE Joint Genome Institute (JGI-PGF)"/>
            <person name="Walter F."/>
            <person name="Albersmeier A."/>
            <person name="Kalinowski J."/>
            <person name="Ruckert C."/>
        </authorList>
    </citation>
    <scope>NUCLEOTIDE SEQUENCE</scope>
    <source>
        <strain evidence="2">CGMCC 4.7308</strain>
    </source>
</reference>
<proteinExistence type="predicted"/>
<evidence type="ECO:0000313" key="2">
    <source>
        <dbReference type="EMBL" id="GGL94031.1"/>
    </source>
</evidence>
<protein>
    <submittedName>
        <fullName evidence="2">Uncharacterized protein</fullName>
    </submittedName>
</protein>
<organism evidence="2 3">
    <name type="scientific">Nakamurella endophytica</name>
    <dbReference type="NCBI Taxonomy" id="1748367"/>
    <lineage>
        <taxon>Bacteria</taxon>
        <taxon>Bacillati</taxon>
        <taxon>Actinomycetota</taxon>
        <taxon>Actinomycetes</taxon>
        <taxon>Nakamurellales</taxon>
        <taxon>Nakamurellaceae</taxon>
        <taxon>Nakamurella</taxon>
    </lineage>
</organism>
<feature type="compositionally biased region" description="Basic residues" evidence="1">
    <location>
        <begin position="80"/>
        <end position="91"/>
    </location>
</feature>
<sequence>MPSPVPVRADPVPATRAAAASGRARDEGTYHPWRPGLLRGVSADPACLPCRMKVYRHRSVRSCGRRRVAVSDLAADRRCPVPHRTGRHRRPGRGDEVDPAGTGPDPA</sequence>
<dbReference type="Proteomes" id="UP000655208">
    <property type="component" value="Unassembled WGS sequence"/>
</dbReference>
<dbReference type="AlphaFoldDB" id="A0A917WD20"/>
<accession>A0A917WD20</accession>
<feature type="region of interest" description="Disordered" evidence="1">
    <location>
        <begin position="1"/>
        <end position="36"/>
    </location>
</feature>
<reference evidence="2" key="2">
    <citation type="submission" date="2020-09" db="EMBL/GenBank/DDBJ databases">
        <authorList>
            <person name="Sun Q."/>
            <person name="Zhou Y."/>
        </authorList>
    </citation>
    <scope>NUCLEOTIDE SEQUENCE</scope>
    <source>
        <strain evidence="2">CGMCC 4.7308</strain>
    </source>
</reference>
<comment type="caution">
    <text evidence="2">The sequence shown here is derived from an EMBL/GenBank/DDBJ whole genome shotgun (WGS) entry which is preliminary data.</text>
</comment>
<feature type="compositionally biased region" description="Low complexity" evidence="1">
    <location>
        <begin position="1"/>
        <end position="22"/>
    </location>
</feature>
<feature type="region of interest" description="Disordered" evidence="1">
    <location>
        <begin position="79"/>
        <end position="107"/>
    </location>
</feature>
<gene>
    <name evidence="2" type="ORF">GCM10011594_12370</name>
</gene>
<dbReference type="EMBL" id="BMNA01000002">
    <property type="protein sequence ID" value="GGL94031.1"/>
    <property type="molecule type" value="Genomic_DNA"/>
</dbReference>
<keyword evidence="3" id="KW-1185">Reference proteome</keyword>